<dbReference type="AlphaFoldDB" id="A0A5J4QJC6"/>
<sequence>MEDEKYMWRCLLLAQNGKCNVSPNPMVGAVIVCDGKIIGEGYHIRNGSPHAEVNAIRSVPDESLLKRSTLYVSLEPCSHYGKTPPCSDLIIEKNIPRIVIGCQDPFPEVAGKGVRKLLDAGCEVKVGVLERECRQLNKSFITYHTLHRPHITLKWAESSDGYIDRLRDGGTPALLSTELTRMQVHKRRAETDAIMVGRRTAHLDNPSLSVRHWYGKNPVRIVLDRNLSLNASLHLFDGSVHTIVFTSLTRSSSDAVEYVTLNYEADILPSIMDILYKKKIQSLLVEGGSRLLQSFIDADLWDEAFVEKSSHKLDSGIKSPEISNRNYHYSIQSYFNILFWHYTNHHI</sequence>
<keyword evidence="10" id="KW-0511">Multifunctional enzyme</keyword>
<evidence type="ECO:0000256" key="4">
    <source>
        <dbReference type="ARBA" id="ARBA00022619"/>
    </source>
</evidence>
<dbReference type="Gene3D" id="3.40.430.10">
    <property type="entry name" value="Dihydrofolate Reductase, subunit A"/>
    <property type="match status" value="1"/>
</dbReference>
<dbReference type="SUPFAM" id="SSF53597">
    <property type="entry name" value="Dihydrofolate reductase-like"/>
    <property type="match status" value="1"/>
</dbReference>
<keyword evidence="8" id="KW-0521">NADP</keyword>
<dbReference type="InterPro" id="IPR024072">
    <property type="entry name" value="DHFR-like_dom_sf"/>
</dbReference>
<evidence type="ECO:0000313" key="12">
    <source>
        <dbReference type="EMBL" id="KAA6321004.1"/>
    </source>
</evidence>
<dbReference type="CDD" id="cd01284">
    <property type="entry name" value="Riboflavin_deaminase-reductase"/>
    <property type="match status" value="1"/>
</dbReference>
<keyword evidence="5" id="KW-0479">Metal-binding</keyword>
<dbReference type="Gene3D" id="3.40.140.10">
    <property type="entry name" value="Cytidine Deaminase, domain 2"/>
    <property type="match status" value="1"/>
</dbReference>
<evidence type="ECO:0000256" key="5">
    <source>
        <dbReference type="ARBA" id="ARBA00022723"/>
    </source>
</evidence>
<dbReference type="UniPathway" id="UPA00275">
    <property type="reaction ID" value="UER00401"/>
</dbReference>
<comment type="cofactor">
    <cofactor evidence="1">
        <name>Zn(2+)</name>
        <dbReference type="ChEBI" id="CHEBI:29105"/>
    </cofactor>
</comment>
<dbReference type="InterPro" id="IPR002125">
    <property type="entry name" value="CMP_dCMP_dom"/>
</dbReference>
<keyword evidence="6" id="KW-0378">Hydrolase</keyword>
<dbReference type="GO" id="GO:0008835">
    <property type="term" value="F:diaminohydroxyphosphoribosylaminopyrimidine deaminase activity"/>
    <property type="evidence" value="ECO:0007669"/>
    <property type="project" value="InterPro"/>
</dbReference>
<dbReference type="GO" id="GO:0008703">
    <property type="term" value="F:5-amino-6-(5-phosphoribosylamino)uracil reductase activity"/>
    <property type="evidence" value="ECO:0007669"/>
    <property type="project" value="InterPro"/>
</dbReference>
<dbReference type="InterPro" id="IPR016192">
    <property type="entry name" value="APOBEC/CMP_deaminase_Zn-bd"/>
</dbReference>
<dbReference type="InterPro" id="IPR004794">
    <property type="entry name" value="Eubact_RibD"/>
</dbReference>
<evidence type="ECO:0000259" key="11">
    <source>
        <dbReference type="PROSITE" id="PS51747"/>
    </source>
</evidence>
<dbReference type="GO" id="GO:0008270">
    <property type="term" value="F:zinc ion binding"/>
    <property type="evidence" value="ECO:0007669"/>
    <property type="project" value="InterPro"/>
</dbReference>
<evidence type="ECO:0000256" key="2">
    <source>
        <dbReference type="ARBA" id="ARBA00004882"/>
    </source>
</evidence>
<accession>A0A5J4QJC6</accession>
<proteinExistence type="predicted"/>
<dbReference type="SUPFAM" id="SSF53927">
    <property type="entry name" value="Cytidine deaminase-like"/>
    <property type="match status" value="1"/>
</dbReference>
<organism evidence="12">
    <name type="scientific">termite gut metagenome</name>
    <dbReference type="NCBI Taxonomy" id="433724"/>
    <lineage>
        <taxon>unclassified sequences</taxon>
        <taxon>metagenomes</taxon>
        <taxon>organismal metagenomes</taxon>
    </lineage>
</organism>
<evidence type="ECO:0000256" key="10">
    <source>
        <dbReference type="ARBA" id="ARBA00023268"/>
    </source>
</evidence>
<comment type="caution">
    <text evidence="12">The sequence shown here is derived from an EMBL/GenBank/DDBJ whole genome shotgun (WGS) entry which is preliminary data.</text>
</comment>
<dbReference type="GO" id="GO:0009231">
    <property type="term" value="P:riboflavin biosynthetic process"/>
    <property type="evidence" value="ECO:0007669"/>
    <property type="project" value="UniProtKB-UniPathway"/>
</dbReference>
<evidence type="ECO:0000256" key="1">
    <source>
        <dbReference type="ARBA" id="ARBA00001947"/>
    </source>
</evidence>
<keyword evidence="7" id="KW-0862">Zinc</keyword>
<comment type="pathway">
    <text evidence="2">Cofactor biosynthesis; riboflavin biosynthesis; 5-amino-6-(D-ribitylamino)uracil from GTP: step 2/4.</text>
</comment>
<evidence type="ECO:0000256" key="3">
    <source>
        <dbReference type="ARBA" id="ARBA00004910"/>
    </source>
</evidence>
<dbReference type="Pfam" id="PF00383">
    <property type="entry name" value="dCMP_cyt_deam_1"/>
    <property type="match status" value="1"/>
</dbReference>
<dbReference type="FunFam" id="3.40.140.10:FF:000025">
    <property type="entry name" value="Riboflavin biosynthesis protein RibD"/>
    <property type="match status" value="1"/>
</dbReference>
<dbReference type="NCBIfam" id="TIGR00326">
    <property type="entry name" value="eubact_ribD"/>
    <property type="match status" value="1"/>
</dbReference>
<dbReference type="Pfam" id="PF01872">
    <property type="entry name" value="RibD_C"/>
    <property type="match status" value="1"/>
</dbReference>
<evidence type="ECO:0000256" key="8">
    <source>
        <dbReference type="ARBA" id="ARBA00022857"/>
    </source>
</evidence>
<dbReference type="PROSITE" id="PS51747">
    <property type="entry name" value="CYT_DCMP_DEAMINASES_2"/>
    <property type="match status" value="1"/>
</dbReference>
<protein>
    <submittedName>
        <fullName evidence="12">Riboflavin biosynthesis protein RibD</fullName>
    </submittedName>
</protein>
<keyword evidence="4" id="KW-0686">Riboflavin biosynthesis</keyword>
<dbReference type="InterPro" id="IPR002734">
    <property type="entry name" value="RibDG_C"/>
</dbReference>
<dbReference type="InterPro" id="IPR050765">
    <property type="entry name" value="Riboflavin_Biosynth_HTPR"/>
</dbReference>
<dbReference type="PIRSF" id="PIRSF006769">
    <property type="entry name" value="RibD"/>
    <property type="match status" value="1"/>
</dbReference>
<evidence type="ECO:0000256" key="9">
    <source>
        <dbReference type="ARBA" id="ARBA00023002"/>
    </source>
</evidence>
<dbReference type="PROSITE" id="PS00903">
    <property type="entry name" value="CYT_DCMP_DEAMINASES_1"/>
    <property type="match status" value="1"/>
</dbReference>
<comment type="pathway">
    <text evidence="3">Cofactor biosynthesis; riboflavin biosynthesis; 5-amino-6-(D-ribitylamino)uracil from GTP: step 3/4.</text>
</comment>
<dbReference type="PANTHER" id="PTHR38011:SF7">
    <property type="entry name" value="2,5-DIAMINO-6-RIBOSYLAMINO-4(3H)-PYRIMIDINONE 5'-PHOSPHATE REDUCTASE"/>
    <property type="match status" value="1"/>
</dbReference>
<reference evidence="12" key="1">
    <citation type="submission" date="2019-03" db="EMBL/GenBank/DDBJ databases">
        <title>Single cell metagenomics reveals metabolic interactions within the superorganism composed of flagellate Streblomastix strix and complex community of Bacteroidetes bacteria on its surface.</title>
        <authorList>
            <person name="Treitli S.C."/>
            <person name="Kolisko M."/>
            <person name="Husnik F."/>
            <person name="Keeling P."/>
            <person name="Hampl V."/>
        </authorList>
    </citation>
    <scope>NUCLEOTIDE SEQUENCE</scope>
    <source>
        <strain evidence="12">STM</strain>
    </source>
</reference>
<gene>
    <name evidence="12" type="ORF">EZS27_029292</name>
</gene>
<feature type="domain" description="CMP/dCMP-type deaminase" evidence="11">
    <location>
        <begin position="1"/>
        <end position="125"/>
    </location>
</feature>
<dbReference type="InterPro" id="IPR016193">
    <property type="entry name" value="Cytidine_deaminase-like"/>
</dbReference>
<dbReference type="EMBL" id="SNRY01003431">
    <property type="protein sequence ID" value="KAA6321004.1"/>
    <property type="molecule type" value="Genomic_DNA"/>
</dbReference>
<evidence type="ECO:0000256" key="7">
    <source>
        <dbReference type="ARBA" id="ARBA00022833"/>
    </source>
</evidence>
<name>A0A5J4QJC6_9ZZZZ</name>
<dbReference type="PANTHER" id="PTHR38011">
    <property type="entry name" value="DIHYDROFOLATE REDUCTASE FAMILY PROTEIN (AFU_ORTHOLOGUE AFUA_8G06820)"/>
    <property type="match status" value="1"/>
</dbReference>
<keyword evidence="9" id="KW-0560">Oxidoreductase</keyword>
<evidence type="ECO:0000256" key="6">
    <source>
        <dbReference type="ARBA" id="ARBA00022801"/>
    </source>
</evidence>